<proteinExistence type="inferred from homology"/>
<comment type="function">
    <text evidence="7">The enzymes which catalyze the reversible phosphorolysis of pyrimidine nucleosides are involved in the degradation of these compounds and in their utilization as carbon and energy sources, or in the rescue of pyrimidine bases for nucleotide synthesis.</text>
</comment>
<comment type="pathway">
    <text evidence="7">Pyrimidine metabolism; dTMP biosynthesis via salvage pathway; dTMP from thymine: step 1/2.</text>
</comment>
<dbReference type="OrthoDB" id="9763887at2"/>
<dbReference type="AlphaFoldDB" id="A0A1Y5TMA8"/>
<dbReference type="RefSeq" id="WP_085837941.1">
    <property type="nucleotide sequence ID" value="NZ_FWFS01000013.1"/>
</dbReference>
<dbReference type="Pfam" id="PF02885">
    <property type="entry name" value="Glycos_trans_3N"/>
    <property type="match status" value="1"/>
</dbReference>
<sequence>MAGGASSAGFDPRALIAKLRDSVEPDAGALAQFSQGLADGGVSDAQAAAFAMAVFLNGLSESARVDLTTAMRDSGDVLHWDLPGPAIDKHSTGGVGDSVSLLLAPALAALGCYVPMVSGRGLGHTGGTLDKLESIPGLRTEVDAHKFRDITTRAGCAIVSATGRIAPADKRLYAIRDVTGTVESLDLITASILSKKLAAGLEALVLDVKCGSGAFMKTKDDARALARALVRTAQGAGCKTSALITDMNQPCCGALGNALEIMEVMEALTSGEVDSALCDLTCALGGELMVSAGLAPTADEAAWDIRDVLADGRAAERFGVMVGALGGPVDFVDRWRDRLPSAPVVRDVCAPKNGYVVEMDCEALGNVVVHLGGGRLKDGDKIDPAVGLSQVCMLGDSVNPDVPMCLIHARSDAQADAAEAAIRRAVVIGERPVNEPPLVYERITA</sequence>
<dbReference type="Gene3D" id="1.20.970.10">
    <property type="entry name" value="Transferase, Pyrimidine Nucleoside Phosphorylase, Chain C"/>
    <property type="match status" value="1"/>
</dbReference>
<dbReference type="SUPFAM" id="SSF54680">
    <property type="entry name" value="Pyrimidine nucleoside phosphorylase C-terminal domain"/>
    <property type="match status" value="1"/>
</dbReference>
<name>A0A1Y5TMA8_9RHOB</name>
<dbReference type="PANTHER" id="PTHR10515:SF0">
    <property type="entry name" value="THYMIDINE PHOSPHORYLASE"/>
    <property type="match status" value="1"/>
</dbReference>
<keyword evidence="4 7" id="KW-0328">Glycosyltransferase</keyword>
<reference evidence="9 10" key="1">
    <citation type="submission" date="2017-03" db="EMBL/GenBank/DDBJ databases">
        <authorList>
            <person name="Afonso C.L."/>
            <person name="Miller P.J."/>
            <person name="Scott M.A."/>
            <person name="Spackman E."/>
            <person name="Goraichik I."/>
            <person name="Dimitrov K.M."/>
            <person name="Suarez D.L."/>
            <person name="Swayne D.E."/>
        </authorList>
    </citation>
    <scope>NUCLEOTIDE SEQUENCE [LARGE SCALE GENOMIC DNA]</scope>
    <source>
        <strain evidence="9 10">CECT 8620</strain>
    </source>
</reference>
<dbReference type="GO" id="GO:0005829">
    <property type="term" value="C:cytosol"/>
    <property type="evidence" value="ECO:0007669"/>
    <property type="project" value="TreeGrafter"/>
</dbReference>
<evidence type="ECO:0000313" key="10">
    <source>
        <dbReference type="Proteomes" id="UP000193862"/>
    </source>
</evidence>
<evidence type="ECO:0000256" key="7">
    <source>
        <dbReference type="HAMAP-Rule" id="MF_01628"/>
    </source>
</evidence>
<dbReference type="PROSITE" id="PS00647">
    <property type="entry name" value="THYMID_PHOSPHORYLASE"/>
    <property type="match status" value="1"/>
</dbReference>
<dbReference type="InterPro" id="IPR013465">
    <property type="entry name" value="Thymidine_Pase"/>
</dbReference>
<dbReference type="PIRSF" id="PIRSF000478">
    <property type="entry name" value="TP_PyNP"/>
    <property type="match status" value="1"/>
</dbReference>
<dbReference type="InterPro" id="IPR035902">
    <property type="entry name" value="Nuc_phospho_transferase"/>
</dbReference>
<dbReference type="Proteomes" id="UP000193862">
    <property type="component" value="Unassembled WGS sequence"/>
</dbReference>
<dbReference type="NCBIfam" id="NF004490">
    <property type="entry name" value="PRK05820.1"/>
    <property type="match status" value="1"/>
</dbReference>
<dbReference type="HAMAP" id="MF_01628">
    <property type="entry name" value="Thymid_phosp"/>
    <property type="match status" value="1"/>
</dbReference>
<dbReference type="FunFam" id="3.40.1030.10:FF:000003">
    <property type="entry name" value="Pyrimidine-nucleoside phosphorylase"/>
    <property type="match status" value="1"/>
</dbReference>
<dbReference type="SMART" id="SM00941">
    <property type="entry name" value="PYNP_C"/>
    <property type="match status" value="1"/>
</dbReference>
<evidence type="ECO:0000256" key="1">
    <source>
        <dbReference type="ARBA" id="ARBA00006915"/>
    </source>
</evidence>
<evidence type="ECO:0000256" key="2">
    <source>
        <dbReference type="ARBA" id="ARBA00011738"/>
    </source>
</evidence>
<dbReference type="EMBL" id="FWFS01000013">
    <property type="protein sequence ID" value="SLN67407.1"/>
    <property type="molecule type" value="Genomic_DNA"/>
</dbReference>
<dbReference type="InterPro" id="IPR000053">
    <property type="entry name" value="Thymidine/pyrmidine_PPase"/>
</dbReference>
<dbReference type="InterPro" id="IPR018090">
    <property type="entry name" value="Pyrmidine_PPas_bac/euk"/>
</dbReference>
<dbReference type="InterPro" id="IPR036566">
    <property type="entry name" value="PYNP-like_C_sf"/>
</dbReference>
<dbReference type="SUPFAM" id="SSF47648">
    <property type="entry name" value="Nucleoside phosphorylase/phosphoribosyltransferase N-terminal domain"/>
    <property type="match status" value="1"/>
</dbReference>
<dbReference type="InterPro" id="IPR017872">
    <property type="entry name" value="Pyrmidine_PPase_CS"/>
</dbReference>
<dbReference type="PANTHER" id="PTHR10515">
    <property type="entry name" value="THYMIDINE PHOSPHORYLASE"/>
    <property type="match status" value="1"/>
</dbReference>
<dbReference type="InterPro" id="IPR036320">
    <property type="entry name" value="Glycosyl_Trfase_fam3_N_dom_sf"/>
</dbReference>
<dbReference type="GO" id="GO:0004645">
    <property type="term" value="F:1,4-alpha-oligoglucan phosphorylase activity"/>
    <property type="evidence" value="ECO:0007669"/>
    <property type="project" value="InterPro"/>
</dbReference>
<protein>
    <recommendedName>
        <fullName evidence="3 7">Thymidine phosphorylase</fullName>
        <ecNumber evidence="3 7">2.4.2.4</ecNumber>
    </recommendedName>
    <alternativeName>
        <fullName evidence="7">TdRPase</fullName>
    </alternativeName>
</protein>
<dbReference type="GO" id="GO:0009032">
    <property type="term" value="F:thymidine phosphorylase activity"/>
    <property type="evidence" value="ECO:0007669"/>
    <property type="project" value="UniProtKB-UniRule"/>
</dbReference>
<dbReference type="InterPro" id="IPR017459">
    <property type="entry name" value="Glycosyl_Trfase_fam3_N_dom"/>
</dbReference>
<dbReference type="Gene3D" id="3.90.1170.30">
    <property type="entry name" value="Pyrimidine nucleoside phosphorylase-like, C-terminal domain"/>
    <property type="match status" value="1"/>
</dbReference>
<evidence type="ECO:0000256" key="5">
    <source>
        <dbReference type="ARBA" id="ARBA00022679"/>
    </source>
</evidence>
<gene>
    <name evidence="7 9" type="primary">deoA</name>
    <name evidence="9" type="ORF">AQS8620_03148</name>
</gene>
<evidence type="ECO:0000313" key="9">
    <source>
        <dbReference type="EMBL" id="SLN67407.1"/>
    </source>
</evidence>
<dbReference type="EC" id="2.4.2.4" evidence="3 7"/>
<dbReference type="InterPro" id="IPR000312">
    <property type="entry name" value="Glycosyl_Trfase_fam3"/>
</dbReference>
<keyword evidence="5 7" id="KW-0808">Transferase</keyword>
<dbReference type="InterPro" id="IPR013102">
    <property type="entry name" value="PYNP_C"/>
</dbReference>
<dbReference type="Pfam" id="PF07831">
    <property type="entry name" value="PYNP_C"/>
    <property type="match status" value="1"/>
</dbReference>
<dbReference type="NCBIfam" id="TIGR02644">
    <property type="entry name" value="Y_phosphoryl"/>
    <property type="match status" value="1"/>
</dbReference>
<evidence type="ECO:0000256" key="3">
    <source>
        <dbReference type="ARBA" id="ARBA00011892"/>
    </source>
</evidence>
<comment type="similarity">
    <text evidence="1 7">Belongs to the thymidine/pyrimidine-nucleoside phosphorylase family.</text>
</comment>
<dbReference type="GO" id="GO:0046104">
    <property type="term" value="P:thymidine metabolic process"/>
    <property type="evidence" value="ECO:0007669"/>
    <property type="project" value="UniProtKB-UniRule"/>
</dbReference>
<accession>A0A1Y5TMA8</accession>
<dbReference type="Gene3D" id="3.40.1030.10">
    <property type="entry name" value="Nucleoside phosphorylase/phosphoribosyltransferase catalytic domain"/>
    <property type="match status" value="1"/>
</dbReference>
<keyword evidence="10" id="KW-1185">Reference proteome</keyword>
<comment type="subunit">
    <text evidence="2 7">Homodimer.</text>
</comment>
<evidence type="ECO:0000256" key="6">
    <source>
        <dbReference type="ARBA" id="ARBA00048550"/>
    </source>
</evidence>
<evidence type="ECO:0000256" key="4">
    <source>
        <dbReference type="ARBA" id="ARBA00022676"/>
    </source>
</evidence>
<comment type="catalytic activity">
    <reaction evidence="6 7">
        <text>thymidine + phosphate = 2-deoxy-alpha-D-ribose 1-phosphate + thymine</text>
        <dbReference type="Rhea" id="RHEA:16037"/>
        <dbReference type="ChEBI" id="CHEBI:17748"/>
        <dbReference type="ChEBI" id="CHEBI:17821"/>
        <dbReference type="ChEBI" id="CHEBI:43474"/>
        <dbReference type="ChEBI" id="CHEBI:57259"/>
        <dbReference type="EC" id="2.4.2.4"/>
    </reaction>
</comment>
<dbReference type="Pfam" id="PF00591">
    <property type="entry name" value="Glycos_transf_3"/>
    <property type="match status" value="1"/>
</dbReference>
<dbReference type="GO" id="GO:0006206">
    <property type="term" value="P:pyrimidine nucleobase metabolic process"/>
    <property type="evidence" value="ECO:0007669"/>
    <property type="project" value="InterPro"/>
</dbReference>
<organism evidence="9 10">
    <name type="scientific">Aquimixticola soesokkakensis</name>
    <dbReference type="NCBI Taxonomy" id="1519096"/>
    <lineage>
        <taxon>Bacteria</taxon>
        <taxon>Pseudomonadati</taxon>
        <taxon>Pseudomonadota</taxon>
        <taxon>Alphaproteobacteria</taxon>
        <taxon>Rhodobacterales</taxon>
        <taxon>Paracoccaceae</taxon>
        <taxon>Aquimixticola</taxon>
    </lineage>
</organism>
<dbReference type="UniPathway" id="UPA00578">
    <property type="reaction ID" value="UER00638"/>
</dbReference>
<feature type="domain" description="Pyrimidine nucleoside phosphorylase C-terminal" evidence="8">
    <location>
        <begin position="355"/>
        <end position="429"/>
    </location>
</feature>
<evidence type="ECO:0000259" key="8">
    <source>
        <dbReference type="SMART" id="SM00941"/>
    </source>
</evidence>
<dbReference type="SUPFAM" id="SSF52418">
    <property type="entry name" value="Nucleoside phosphorylase/phosphoribosyltransferase catalytic domain"/>
    <property type="match status" value="1"/>
</dbReference>